<dbReference type="InterPro" id="IPR036412">
    <property type="entry name" value="HAD-like_sf"/>
</dbReference>
<reference evidence="2" key="2">
    <citation type="submission" date="2015-01" db="EMBL/GenBank/DDBJ databases">
        <title>Evolutionary Origins and Diversification of the Mycorrhizal Mutualists.</title>
        <authorList>
            <consortium name="DOE Joint Genome Institute"/>
            <consortium name="Mycorrhizal Genomics Consortium"/>
            <person name="Kohler A."/>
            <person name="Kuo A."/>
            <person name="Nagy L.G."/>
            <person name="Floudas D."/>
            <person name="Copeland A."/>
            <person name="Barry K.W."/>
            <person name="Cichocki N."/>
            <person name="Veneault-Fourrey C."/>
            <person name="LaButti K."/>
            <person name="Lindquist E.A."/>
            <person name="Lipzen A."/>
            <person name="Lundell T."/>
            <person name="Morin E."/>
            <person name="Murat C."/>
            <person name="Riley R."/>
            <person name="Ohm R."/>
            <person name="Sun H."/>
            <person name="Tunlid A."/>
            <person name="Henrissat B."/>
            <person name="Grigoriev I.V."/>
            <person name="Hibbett D.S."/>
            <person name="Martin F."/>
        </authorList>
    </citation>
    <scope>NUCLEOTIDE SEQUENCE [LARGE SCALE GENOMIC DNA]</scope>
    <source>
        <strain evidence="2">Zn</strain>
    </source>
</reference>
<evidence type="ECO:0008006" key="3">
    <source>
        <dbReference type="Google" id="ProtNLM"/>
    </source>
</evidence>
<name>A0A0C3HM63_OIDMZ</name>
<dbReference type="HOGENOM" id="CLU_056574_1_0_1"/>
<dbReference type="InterPro" id="IPR023214">
    <property type="entry name" value="HAD_sf"/>
</dbReference>
<keyword evidence="2" id="KW-1185">Reference proteome</keyword>
<organism evidence="1 2">
    <name type="scientific">Oidiodendron maius (strain Zn)</name>
    <dbReference type="NCBI Taxonomy" id="913774"/>
    <lineage>
        <taxon>Eukaryota</taxon>
        <taxon>Fungi</taxon>
        <taxon>Dikarya</taxon>
        <taxon>Ascomycota</taxon>
        <taxon>Pezizomycotina</taxon>
        <taxon>Leotiomycetes</taxon>
        <taxon>Leotiomycetes incertae sedis</taxon>
        <taxon>Myxotrichaceae</taxon>
        <taxon>Oidiodendron</taxon>
    </lineage>
</organism>
<proteinExistence type="predicted"/>
<dbReference type="FunCoup" id="A0A0C3HM63">
    <property type="interactions" value="19"/>
</dbReference>
<dbReference type="Proteomes" id="UP000054321">
    <property type="component" value="Unassembled WGS sequence"/>
</dbReference>
<protein>
    <recommendedName>
        <fullName evidence="3">Haloacid dehalogenase-like hydrolase</fullName>
    </recommendedName>
</protein>
<dbReference type="OrthoDB" id="10255128at2759"/>
<dbReference type="InterPro" id="IPR050849">
    <property type="entry name" value="HAD-like_hydrolase_phosphatase"/>
</dbReference>
<dbReference type="STRING" id="913774.A0A0C3HM63"/>
<dbReference type="SUPFAM" id="SSF56784">
    <property type="entry name" value="HAD-like"/>
    <property type="match status" value="1"/>
</dbReference>
<dbReference type="InParanoid" id="A0A0C3HM63"/>
<evidence type="ECO:0000313" key="1">
    <source>
        <dbReference type="EMBL" id="KIN04090.1"/>
    </source>
</evidence>
<gene>
    <name evidence="1" type="ORF">OIDMADRAFT_118157</name>
</gene>
<reference evidence="1 2" key="1">
    <citation type="submission" date="2014-04" db="EMBL/GenBank/DDBJ databases">
        <authorList>
            <consortium name="DOE Joint Genome Institute"/>
            <person name="Kuo A."/>
            <person name="Martino E."/>
            <person name="Perotto S."/>
            <person name="Kohler A."/>
            <person name="Nagy L.G."/>
            <person name="Floudas D."/>
            <person name="Copeland A."/>
            <person name="Barry K.W."/>
            <person name="Cichocki N."/>
            <person name="Veneault-Fourrey C."/>
            <person name="LaButti K."/>
            <person name="Lindquist E.A."/>
            <person name="Lipzen A."/>
            <person name="Lundell T."/>
            <person name="Morin E."/>
            <person name="Murat C."/>
            <person name="Sun H."/>
            <person name="Tunlid A."/>
            <person name="Henrissat B."/>
            <person name="Grigoriev I.V."/>
            <person name="Hibbett D.S."/>
            <person name="Martin F."/>
            <person name="Nordberg H.P."/>
            <person name="Cantor M.N."/>
            <person name="Hua S.X."/>
        </authorList>
    </citation>
    <scope>NUCLEOTIDE SEQUENCE [LARGE SCALE GENOMIC DNA]</scope>
    <source>
        <strain evidence="1 2">Zn</strain>
    </source>
</reference>
<accession>A0A0C3HM63</accession>
<dbReference type="Gene3D" id="3.40.50.1000">
    <property type="entry name" value="HAD superfamily/HAD-like"/>
    <property type="match status" value="1"/>
</dbReference>
<sequence length="286" mass="32246">MNKYPIPEVFILDFDGTITKNDTIDTIFKSVLPIQDEMGRNMSRAWQEIIVKYKQDYHSHVQMYEPKEDERVTPTDEIKFYRSFRAMEQTSFSRISNSHIFAGIDEEQWEELGSQAVKNEEVVVRNGFESFLNNVRKAKSKWAIVSVNFSCAFIRGVLGSYAGPGSNVPVMANQPNKDGIMKGPLGITMTTSDAKLDAALSLVGTRDDRPKGSVVYIGDSGTDIECLLADGIAGVIISGDGQSSILRMMRRIGYKTWHIEAYKYNEPKTVYWARDFLEIVQSPLLS</sequence>
<dbReference type="PANTHER" id="PTHR28181:SF1">
    <property type="entry name" value="COLD TOLERANCE PROTEIN 1"/>
    <property type="match status" value="1"/>
</dbReference>
<dbReference type="PANTHER" id="PTHR28181">
    <property type="entry name" value="UPF0655 PROTEIN YCR015C"/>
    <property type="match status" value="1"/>
</dbReference>
<evidence type="ECO:0000313" key="2">
    <source>
        <dbReference type="Proteomes" id="UP000054321"/>
    </source>
</evidence>
<dbReference type="AlphaFoldDB" id="A0A0C3HM63"/>
<dbReference type="EMBL" id="KN832873">
    <property type="protein sequence ID" value="KIN04090.1"/>
    <property type="molecule type" value="Genomic_DNA"/>
</dbReference>